<organism evidence="4 5">
    <name type="scientific">Cyberlindnera jadinii (strain ATCC 18201 / CBS 1600 / BCRC 20928 / JCM 3617 / NBRC 0987 / NRRL Y-1542)</name>
    <name type="common">Torula yeast</name>
    <name type="synonym">Candida utilis</name>
    <dbReference type="NCBI Taxonomy" id="983966"/>
    <lineage>
        <taxon>Eukaryota</taxon>
        <taxon>Fungi</taxon>
        <taxon>Dikarya</taxon>
        <taxon>Ascomycota</taxon>
        <taxon>Saccharomycotina</taxon>
        <taxon>Saccharomycetes</taxon>
        <taxon>Phaffomycetales</taxon>
        <taxon>Phaffomycetaceae</taxon>
        <taxon>Cyberlindnera</taxon>
    </lineage>
</organism>
<sequence>MTRDLPDIVRIKRKRHQDSLQALILEAPRNKRIKDEAYVFKLQRTEKEIGSLSTDGTEALPLLQQSSHKDDKNNTYVIPKEQHTEELPEELNEMLSSILVSDPAEAETKPLKKRKQRNTAGSFLSKETVDLEYVYDVYYRDKAVAESWETDKVGYIKFEEDYEDIINDDDSEKHVSDDEDSNAEDFYKNDYPEDEDDHTTDIDSSDAELEQLTESLHKEASVKSPKLQEGFDELYDEFYDDINGDSNADFLASLNQDDEGEEDDAMDYESDESEQYKRQNFFPDEEDDELAKHRDKIFGKLQKMINEHN</sequence>
<dbReference type="PANTHER" id="PTHR28063">
    <property type="entry name" value="RNA POLYMERASE II NUCLEAR LOCALIZATION PROTEIN IWR1"/>
    <property type="match status" value="1"/>
</dbReference>
<evidence type="ECO:0000313" key="4">
    <source>
        <dbReference type="EMBL" id="ODV70837.1"/>
    </source>
</evidence>
<evidence type="ECO:0000256" key="2">
    <source>
        <dbReference type="SAM" id="MobiDB-lite"/>
    </source>
</evidence>
<feature type="compositionally biased region" description="Acidic residues" evidence="2">
    <location>
        <begin position="192"/>
        <end position="211"/>
    </location>
</feature>
<dbReference type="STRING" id="983966.A0A1E4RU79"/>
<dbReference type="InterPro" id="IPR013883">
    <property type="entry name" value="TF_Iwr1_dom"/>
</dbReference>
<feature type="compositionally biased region" description="Acidic residues" evidence="2">
    <location>
        <begin position="256"/>
        <end position="273"/>
    </location>
</feature>
<dbReference type="Proteomes" id="UP000094389">
    <property type="component" value="Unassembled WGS sequence"/>
</dbReference>
<name>A0A1E4RU79_CYBJN</name>
<evidence type="ECO:0000259" key="3">
    <source>
        <dbReference type="Pfam" id="PF08574"/>
    </source>
</evidence>
<reference evidence="4 5" key="1">
    <citation type="journal article" date="2016" name="Proc. Natl. Acad. Sci. U.S.A.">
        <title>Comparative genomics of biotechnologically important yeasts.</title>
        <authorList>
            <person name="Riley R."/>
            <person name="Haridas S."/>
            <person name="Wolfe K.H."/>
            <person name="Lopes M.R."/>
            <person name="Hittinger C.T."/>
            <person name="Goeker M."/>
            <person name="Salamov A.A."/>
            <person name="Wisecaver J.H."/>
            <person name="Long T.M."/>
            <person name="Calvey C.H."/>
            <person name="Aerts A.L."/>
            <person name="Barry K.W."/>
            <person name="Choi C."/>
            <person name="Clum A."/>
            <person name="Coughlan A.Y."/>
            <person name="Deshpande S."/>
            <person name="Douglass A.P."/>
            <person name="Hanson S.J."/>
            <person name="Klenk H.-P."/>
            <person name="LaButti K.M."/>
            <person name="Lapidus A."/>
            <person name="Lindquist E.A."/>
            <person name="Lipzen A.M."/>
            <person name="Meier-Kolthoff J.P."/>
            <person name="Ohm R.A."/>
            <person name="Otillar R.P."/>
            <person name="Pangilinan J.L."/>
            <person name="Peng Y."/>
            <person name="Rokas A."/>
            <person name="Rosa C.A."/>
            <person name="Scheuner C."/>
            <person name="Sibirny A.A."/>
            <person name="Slot J.C."/>
            <person name="Stielow J.B."/>
            <person name="Sun H."/>
            <person name="Kurtzman C.P."/>
            <person name="Blackwell M."/>
            <person name="Grigoriev I.V."/>
            <person name="Jeffries T.W."/>
        </authorList>
    </citation>
    <scope>NUCLEOTIDE SEQUENCE [LARGE SCALE GENOMIC DNA]</scope>
    <source>
        <strain evidence="5">ATCC 18201 / CBS 1600 / BCRC 20928 / JCM 3617 / NBRC 0987 / NRRL Y-1542</strain>
    </source>
</reference>
<dbReference type="GeneID" id="30991124"/>
<dbReference type="AlphaFoldDB" id="A0A1E4RU79"/>
<feature type="region of interest" description="Disordered" evidence="2">
    <location>
        <begin position="167"/>
        <end position="224"/>
    </location>
</feature>
<dbReference type="GO" id="GO:0005737">
    <property type="term" value="C:cytoplasm"/>
    <property type="evidence" value="ECO:0007669"/>
    <property type="project" value="TreeGrafter"/>
</dbReference>
<dbReference type="OMA" id="EYPRNEF"/>
<dbReference type="GO" id="GO:0006606">
    <property type="term" value="P:protein import into nucleus"/>
    <property type="evidence" value="ECO:0007669"/>
    <property type="project" value="InterPro"/>
</dbReference>
<feature type="region of interest" description="Disordered" evidence="2">
    <location>
        <begin position="255"/>
        <end position="276"/>
    </location>
</feature>
<evidence type="ECO:0000256" key="1">
    <source>
        <dbReference type="ARBA" id="ARBA00010218"/>
    </source>
</evidence>
<keyword evidence="5" id="KW-1185">Reference proteome</keyword>
<gene>
    <name evidence="4" type="ORF">CYBJADRAFT_175690</name>
</gene>
<evidence type="ECO:0000313" key="5">
    <source>
        <dbReference type="Proteomes" id="UP000094389"/>
    </source>
</evidence>
<accession>A0A1E4RU79</accession>
<dbReference type="InterPro" id="IPR040150">
    <property type="entry name" value="Iwr1"/>
</dbReference>
<proteinExistence type="inferred from homology"/>
<dbReference type="PANTHER" id="PTHR28063:SF1">
    <property type="entry name" value="RNA POLYMERASE II NUCLEAR LOCALIZATION PROTEIN IWR1"/>
    <property type="match status" value="1"/>
</dbReference>
<dbReference type="Pfam" id="PF08574">
    <property type="entry name" value="Iwr1"/>
    <property type="match status" value="1"/>
</dbReference>
<dbReference type="EMBL" id="KV453949">
    <property type="protein sequence ID" value="ODV70837.1"/>
    <property type="molecule type" value="Genomic_DNA"/>
</dbReference>
<feature type="domain" description="Transcription factor Iwr1" evidence="3">
    <location>
        <begin position="132"/>
        <end position="195"/>
    </location>
</feature>
<protein>
    <submittedName>
        <fullName evidence="4">DUF1762-domain-containing protein</fullName>
    </submittedName>
</protein>
<comment type="similarity">
    <text evidence="1">Belongs to the IWR1/SLC7A6OS family.</text>
</comment>
<dbReference type="RefSeq" id="XP_020067876.1">
    <property type="nucleotide sequence ID" value="XM_020216728.1"/>
</dbReference>
<dbReference type="OrthoDB" id="6255506at2759"/>